<evidence type="ECO:0000313" key="11">
    <source>
        <dbReference type="RefSeq" id="XP_035674994.1"/>
    </source>
</evidence>
<evidence type="ECO:0000256" key="7">
    <source>
        <dbReference type="ARBA" id="ARBA00023134"/>
    </source>
</evidence>
<dbReference type="OrthoDB" id="6073114at2759"/>
<dbReference type="PANTHER" id="PTHR11588">
    <property type="entry name" value="TUBULIN"/>
    <property type="match status" value="1"/>
</dbReference>
<dbReference type="KEGG" id="bfo:118414838"/>
<gene>
    <name evidence="11" type="primary">LOC118414838</name>
</gene>
<evidence type="ECO:0000313" key="10">
    <source>
        <dbReference type="Proteomes" id="UP000001554"/>
    </source>
</evidence>
<evidence type="ECO:0000256" key="6">
    <source>
        <dbReference type="ARBA" id="ARBA00022801"/>
    </source>
</evidence>
<dbReference type="SMART" id="SM00865">
    <property type="entry name" value="Tubulin_C"/>
    <property type="match status" value="1"/>
</dbReference>
<evidence type="ECO:0000259" key="9">
    <source>
        <dbReference type="SMART" id="SM00865"/>
    </source>
</evidence>
<keyword evidence="7" id="KW-0342">GTP-binding</keyword>
<dbReference type="InterPro" id="IPR037103">
    <property type="entry name" value="Tubulin/FtsZ-like_C"/>
</dbReference>
<dbReference type="InterPro" id="IPR008280">
    <property type="entry name" value="Tub_FtsZ_C"/>
</dbReference>
<proteinExistence type="inferred from homology"/>
<dbReference type="GO" id="GO:0005525">
    <property type="term" value="F:GTP binding"/>
    <property type="evidence" value="ECO:0007669"/>
    <property type="project" value="UniProtKB-KW"/>
</dbReference>
<dbReference type="InterPro" id="IPR018316">
    <property type="entry name" value="Tubulin/FtsZ_2-layer-sand-dom"/>
</dbReference>
<dbReference type="Proteomes" id="UP000001554">
    <property type="component" value="Chromosome 4"/>
</dbReference>
<evidence type="ECO:0000256" key="2">
    <source>
        <dbReference type="ARBA" id="ARBA00009636"/>
    </source>
</evidence>
<evidence type="ECO:0000256" key="4">
    <source>
        <dbReference type="ARBA" id="ARBA00022701"/>
    </source>
</evidence>
<organism evidence="10 11">
    <name type="scientific">Branchiostoma floridae</name>
    <name type="common">Florida lancelet</name>
    <name type="synonym">Amphioxus</name>
    <dbReference type="NCBI Taxonomy" id="7739"/>
    <lineage>
        <taxon>Eukaryota</taxon>
        <taxon>Metazoa</taxon>
        <taxon>Chordata</taxon>
        <taxon>Cephalochordata</taxon>
        <taxon>Leptocardii</taxon>
        <taxon>Amphioxiformes</taxon>
        <taxon>Branchiostomatidae</taxon>
        <taxon>Branchiostoma</taxon>
    </lineage>
</organism>
<evidence type="ECO:0000256" key="3">
    <source>
        <dbReference type="ARBA" id="ARBA00022490"/>
    </source>
</evidence>
<dbReference type="RefSeq" id="XP_035674994.1">
    <property type="nucleotide sequence ID" value="XM_035819101.1"/>
</dbReference>
<dbReference type="GO" id="GO:0005737">
    <property type="term" value="C:cytoplasm"/>
    <property type="evidence" value="ECO:0007669"/>
    <property type="project" value="UniProtKB-SubCell"/>
</dbReference>
<dbReference type="InterPro" id="IPR002452">
    <property type="entry name" value="Alpha_tubulin"/>
</dbReference>
<keyword evidence="3" id="KW-0963">Cytoplasm</keyword>
<evidence type="ECO:0000256" key="5">
    <source>
        <dbReference type="ARBA" id="ARBA00022741"/>
    </source>
</evidence>
<name>A0A9J7L2M4_BRAFL</name>
<dbReference type="Gene3D" id="3.40.50.1440">
    <property type="entry name" value="Tubulin/FtsZ, GTPase domain"/>
    <property type="match status" value="1"/>
</dbReference>
<reference evidence="10" key="1">
    <citation type="journal article" date="2020" name="Nat. Ecol. Evol.">
        <title>Deeply conserved synteny resolves early events in vertebrate evolution.</title>
        <authorList>
            <person name="Simakov O."/>
            <person name="Marletaz F."/>
            <person name="Yue J.X."/>
            <person name="O'Connell B."/>
            <person name="Jenkins J."/>
            <person name="Brandt A."/>
            <person name="Calef R."/>
            <person name="Tung C.H."/>
            <person name="Huang T.K."/>
            <person name="Schmutz J."/>
            <person name="Satoh N."/>
            <person name="Yu J.K."/>
            <person name="Putnam N.H."/>
            <person name="Green R.E."/>
            <person name="Rokhsar D.S."/>
        </authorList>
    </citation>
    <scope>NUCLEOTIDE SEQUENCE [LARGE SCALE GENOMIC DNA]</scope>
    <source>
        <strain evidence="10">S238N-H82</strain>
    </source>
</reference>
<dbReference type="SUPFAM" id="SSF55307">
    <property type="entry name" value="Tubulin C-terminal domain-like"/>
    <property type="match status" value="1"/>
</dbReference>
<sequence length="190" mass="21945">MLDNDAVYDISRRNLDIERQTYTNLNRLVAQVISSLTASLRFDGALNVDITEFQTNLVPYPRIHFPLATYASAEKAYREQLSVAEITNAHFEPANWMVKYDPRLGKSMCCYRLYRGDVAPTDFNIAFTTTIKTERATLFFDLCPTGFKVGINYQPPTVVPGGDLAKMQRAMNRWMWKMEYQHHEQLPMAF</sequence>
<dbReference type="GO" id="GO:0005200">
    <property type="term" value="F:structural constituent of cytoskeleton"/>
    <property type="evidence" value="ECO:0007669"/>
    <property type="project" value="InterPro"/>
</dbReference>
<feature type="domain" description="Tubulin/FtsZ 2-layer sandwich" evidence="9">
    <location>
        <begin position="46"/>
        <end position="183"/>
    </location>
</feature>
<reference evidence="11" key="2">
    <citation type="submission" date="2025-08" db="UniProtKB">
        <authorList>
            <consortium name="RefSeq"/>
        </authorList>
    </citation>
    <scope>IDENTIFICATION</scope>
    <source>
        <strain evidence="11">S238N-H82</strain>
        <tissue evidence="11">Testes</tissue>
    </source>
</reference>
<keyword evidence="5" id="KW-0547">Nucleotide-binding</keyword>
<accession>A0A9J7L2M4</accession>
<protein>
    <submittedName>
        <fullName evidence="11">Tubulin alpha-1 chain-like</fullName>
    </submittedName>
</protein>
<dbReference type="GO" id="GO:0007017">
    <property type="term" value="P:microtubule-based process"/>
    <property type="evidence" value="ECO:0007669"/>
    <property type="project" value="InterPro"/>
</dbReference>
<dbReference type="SUPFAM" id="SSF52490">
    <property type="entry name" value="Tubulin nucleotide-binding domain-like"/>
    <property type="match status" value="1"/>
</dbReference>
<keyword evidence="6" id="KW-0378">Hydrolase</keyword>
<dbReference type="GO" id="GO:0005874">
    <property type="term" value="C:microtubule"/>
    <property type="evidence" value="ECO:0007669"/>
    <property type="project" value="UniProtKB-KW"/>
</dbReference>
<comment type="catalytic activity">
    <reaction evidence="8">
        <text>GTP + H2O = GDP + phosphate + H(+)</text>
        <dbReference type="Rhea" id="RHEA:19669"/>
        <dbReference type="ChEBI" id="CHEBI:15377"/>
        <dbReference type="ChEBI" id="CHEBI:15378"/>
        <dbReference type="ChEBI" id="CHEBI:37565"/>
        <dbReference type="ChEBI" id="CHEBI:43474"/>
        <dbReference type="ChEBI" id="CHEBI:58189"/>
    </reaction>
    <physiologicalReaction direction="left-to-right" evidence="8">
        <dbReference type="Rhea" id="RHEA:19670"/>
    </physiologicalReaction>
</comment>
<dbReference type="InterPro" id="IPR036525">
    <property type="entry name" value="Tubulin/FtsZ_GTPase_sf"/>
</dbReference>
<evidence type="ECO:0000256" key="1">
    <source>
        <dbReference type="ARBA" id="ARBA00004496"/>
    </source>
</evidence>
<dbReference type="GO" id="GO:0016787">
    <property type="term" value="F:hydrolase activity"/>
    <property type="evidence" value="ECO:0007669"/>
    <property type="project" value="UniProtKB-KW"/>
</dbReference>
<keyword evidence="4" id="KW-0493">Microtubule</keyword>
<dbReference type="Gene3D" id="3.30.1330.20">
    <property type="entry name" value="Tubulin/FtsZ, C-terminal domain"/>
    <property type="match status" value="1"/>
</dbReference>
<keyword evidence="10" id="KW-1185">Reference proteome</keyword>
<evidence type="ECO:0000256" key="8">
    <source>
        <dbReference type="ARBA" id="ARBA00049117"/>
    </source>
</evidence>
<comment type="subcellular location">
    <subcellularLocation>
        <location evidence="1">Cytoplasm</location>
    </subcellularLocation>
</comment>
<dbReference type="AlphaFoldDB" id="A0A9J7L2M4"/>
<dbReference type="InterPro" id="IPR000217">
    <property type="entry name" value="Tubulin"/>
</dbReference>
<dbReference type="OMA" id="FEPANWM"/>
<dbReference type="GeneID" id="118414838"/>
<dbReference type="Pfam" id="PF03953">
    <property type="entry name" value="Tubulin_C"/>
    <property type="match status" value="1"/>
</dbReference>
<dbReference type="PRINTS" id="PR01162">
    <property type="entry name" value="ALPHATUBULIN"/>
</dbReference>
<comment type="similarity">
    <text evidence="2">Belongs to the tubulin family.</text>
</comment>